<protein>
    <submittedName>
        <fullName evidence="1">Uncharacterized protein</fullName>
    </submittedName>
</protein>
<accession>A0AAD7IY55</accession>
<name>A0AAD7IY55_9AGAR</name>
<sequence>MDEFFEFPSLFAGKGRGGGRFALWGGYPAEPGARDRAGEGGYAVSFEDALVLALDCGMGKQIKWPDAKVAVGIAMLTSLMRLYAPSCTWPKSDVSGQWKRFSSGALNAARTRPSRTSFVFNSSSRAVHAAPNLYRLLAPRALGFQQYFTGNVNVLIAPSEVPHVRDHLQIGKGEVTLLPGSKIRVGAVFKTVGAFEVPVPVSGEKLFQRNP</sequence>
<proteinExistence type="predicted"/>
<dbReference type="AlphaFoldDB" id="A0AAD7IY55"/>
<evidence type="ECO:0000313" key="2">
    <source>
        <dbReference type="Proteomes" id="UP001215280"/>
    </source>
</evidence>
<dbReference type="Proteomes" id="UP001215280">
    <property type="component" value="Unassembled WGS sequence"/>
</dbReference>
<organism evidence="1 2">
    <name type="scientific">Mycena maculata</name>
    <dbReference type="NCBI Taxonomy" id="230809"/>
    <lineage>
        <taxon>Eukaryota</taxon>
        <taxon>Fungi</taxon>
        <taxon>Dikarya</taxon>
        <taxon>Basidiomycota</taxon>
        <taxon>Agaricomycotina</taxon>
        <taxon>Agaricomycetes</taxon>
        <taxon>Agaricomycetidae</taxon>
        <taxon>Agaricales</taxon>
        <taxon>Marasmiineae</taxon>
        <taxon>Mycenaceae</taxon>
        <taxon>Mycena</taxon>
    </lineage>
</organism>
<dbReference type="EMBL" id="JARJLG010000075">
    <property type="protein sequence ID" value="KAJ7752192.1"/>
    <property type="molecule type" value="Genomic_DNA"/>
</dbReference>
<gene>
    <name evidence="1" type="ORF">DFH07DRAFT_774479</name>
</gene>
<evidence type="ECO:0000313" key="1">
    <source>
        <dbReference type="EMBL" id="KAJ7752192.1"/>
    </source>
</evidence>
<comment type="caution">
    <text evidence="1">The sequence shown here is derived from an EMBL/GenBank/DDBJ whole genome shotgun (WGS) entry which is preliminary data.</text>
</comment>
<keyword evidence="2" id="KW-1185">Reference proteome</keyword>
<reference evidence="1" key="1">
    <citation type="submission" date="2023-03" db="EMBL/GenBank/DDBJ databases">
        <title>Massive genome expansion in bonnet fungi (Mycena s.s.) driven by repeated elements and novel gene families across ecological guilds.</title>
        <authorList>
            <consortium name="Lawrence Berkeley National Laboratory"/>
            <person name="Harder C.B."/>
            <person name="Miyauchi S."/>
            <person name="Viragh M."/>
            <person name="Kuo A."/>
            <person name="Thoen E."/>
            <person name="Andreopoulos B."/>
            <person name="Lu D."/>
            <person name="Skrede I."/>
            <person name="Drula E."/>
            <person name="Henrissat B."/>
            <person name="Morin E."/>
            <person name="Kohler A."/>
            <person name="Barry K."/>
            <person name="LaButti K."/>
            <person name="Morin E."/>
            <person name="Salamov A."/>
            <person name="Lipzen A."/>
            <person name="Mereny Z."/>
            <person name="Hegedus B."/>
            <person name="Baldrian P."/>
            <person name="Stursova M."/>
            <person name="Weitz H."/>
            <person name="Taylor A."/>
            <person name="Grigoriev I.V."/>
            <person name="Nagy L.G."/>
            <person name="Martin F."/>
            <person name="Kauserud H."/>
        </authorList>
    </citation>
    <scope>NUCLEOTIDE SEQUENCE</scope>
    <source>
        <strain evidence="1">CBHHK188m</strain>
    </source>
</reference>